<dbReference type="AlphaFoldDB" id="A0A4C2A5P6"/>
<evidence type="ECO:0000256" key="1">
    <source>
        <dbReference type="SAM" id="MobiDB-lite"/>
    </source>
</evidence>
<dbReference type="OrthoDB" id="412981at2759"/>
<dbReference type="Proteomes" id="UP000299102">
    <property type="component" value="Unassembled WGS sequence"/>
</dbReference>
<organism evidence="2 3">
    <name type="scientific">Eumeta variegata</name>
    <name type="common">Bagworm moth</name>
    <name type="synonym">Eumeta japonica</name>
    <dbReference type="NCBI Taxonomy" id="151549"/>
    <lineage>
        <taxon>Eukaryota</taxon>
        <taxon>Metazoa</taxon>
        <taxon>Ecdysozoa</taxon>
        <taxon>Arthropoda</taxon>
        <taxon>Hexapoda</taxon>
        <taxon>Insecta</taxon>
        <taxon>Pterygota</taxon>
        <taxon>Neoptera</taxon>
        <taxon>Endopterygota</taxon>
        <taxon>Lepidoptera</taxon>
        <taxon>Glossata</taxon>
        <taxon>Ditrysia</taxon>
        <taxon>Tineoidea</taxon>
        <taxon>Psychidae</taxon>
        <taxon>Oiketicinae</taxon>
        <taxon>Eumeta</taxon>
    </lineage>
</organism>
<accession>A0A4C2A5P6</accession>
<reference evidence="2 3" key="1">
    <citation type="journal article" date="2019" name="Commun. Biol.">
        <title>The bagworm genome reveals a unique fibroin gene that provides high tensile strength.</title>
        <authorList>
            <person name="Kono N."/>
            <person name="Nakamura H."/>
            <person name="Ohtoshi R."/>
            <person name="Tomita M."/>
            <person name="Numata K."/>
            <person name="Arakawa K."/>
        </authorList>
    </citation>
    <scope>NUCLEOTIDE SEQUENCE [LARGE SCALE GENOMIC DNA]</scope>
</reference>
<evidence type="ECO:0000313" key="3">
    <source>
        <dbReference type="Proteomes" id="UP000299102"/>
    </source>
</evidence>
<protein>
    <submittedName>
        <fullName evidence="2">Uncharacterized protein</fullName>
    </submittedName>
</protein>
<dbReference type="EMBL" id="BGZK01002753">
    <property type="protein sequence ID" value="GBP96211.1"/>
    <property type="molecule type" value="Genomic_DNA"/>
</dbReference>
<feature type="compositionally biased region" description="Basic residues" evidence="1">
    <location>
        <begin position="136"/>
        <end position="150"/>
    </location>
</feature>
<evidence type="ECO:0000313" key="2">
    <source>
        <dbReference type="EMBL" id="GBP96211.1"/>
    </source>
</evidence>
<proteinExistence type="predicted"/>
<feature type="region of interest" description="Disordered" evidence="1">
    <location>
        <begin position="136"/>
        <end position="175"/>
    </location>
</feature>
<keyword evidence="3" id="KW-1185">Reference proteome</keyword>
<gene>
    <name evidence="2" type="ORF">EVAR_70468_1</name>
</gene>
<sequence>MSFIQKFALAEGPIRGKEPRRLLRADLCIVAKRVQRVFDLLPEWLDKWRTAVNVSKTAALLTGSQRNMPNQLRLRDQAIAHRDKTSDLLMLHTLPPDLRCTGLVCPLLKTAAPMSLGPAKYSAPYDGGDRVVRQKRRDRQRFKSRNHRGIRKDAGATHLQSRRRSPLSIPTKFGTTLRPTDERILALTKPAIQITQREEVDNINFPALEKKRQGVVTENVSRPLLALPPTRGEETALRGRTGIGKQNRPPRAGLYHPTTKLSSQNMPLGDNIKTIMSVLRVVKSAGFAELASDFRRARTGEDRLAVMLAHQNLLTKLESL</sequence>
<name>A0A4C2A5P6_EUMVA</name>
<comment type="caution">
    <text evidence="2">The sequence shown here is derived from an EMBL/GenBank/DDBJ whole genome shotgun (WGS) entry which is preliminary data.</text>
</comment>